<gene>
    <name evidence="1" type="ORF">KQ656_00665</name>
</gene>
<dbReference type="Proteomes" id="UP000770161">
    <property type="component" value="Unassembled WGS sequence"/>
</dbReference>
<keyword evidence="2" id="KW-1185">Reference proteome</keyword>
<evidence type="ECO:0000313" key="2">
    <source>
        <dbReference type="Proteomes" id="UP000770161"/>
    </source>
</evidence>
<comment type="caution">
    <text evidence="1">The sequence shown here is derived from an EMBL/GenBank/DDBJ whole genome shotgun (WGS) entry which is preliminary data.</text>
</comment>
<accession>A0ABS6GW95</accession>
<name>A0ABS6GW95_MAMLE</name>
<proteinExistence type="predicted"/>
<sequence length="151" mass="17832">MNLEELILLKDILIYKELSNSSTVENIKNVFKNEVHKNSMKNKNKESIILCDEKANLIKKFLELPIINKEVVIEQEKMISNLIVFKTLLENSVTKYYILNMREINVLYQTKIMIDDIIHKINKENYNIDTDFLIFLVLINCINELCISEIH</sequence>
<dbReference type="EMBL" id="JAHLZN010000001">
    <property type="protein sequence ID" value="MBU6112445.1"/>
    <property type="molecule type" value="Genomic_DNA"/>
</dbReference>
<protein>
    <submittedName>
        <fullName evidence="1">Uncharacterized protein</fullName>
    </submittedName>
</protein>
<dbReference type="RefSeq" id="WP_216683123.1">
    <property type="nucleotide sequence ID" value="NZ_JAHLZN010000001.1"/>
</dbReference>
<organism evidence="1 2">
    <name type="scientific">Mammaliicoccus lentus</name>
    <name type="common">Staphylococcus lentus</name>
    <dbReference type="NCBI Taxonomy" id="42858"/>
    <lineage>
        <taxon>Bacteria</taxon>
        <taxon>Bacillati</taxon>
        <taxon>Bacillota</taxon>
        <taxon>Bacilli</taxon>
        <taxon>Bacillales</taxon>
        <taxon>Staphylococcaceae</taxon>
        <taxon>Mammaliicoccus</taxon>
    </lineage>
</organism>
<evidence type="ECO:0000313" key="1">
    <source>
        <dbReference type="EMBL" id="MBU6112445.1"/>
    </source>
</evidence>
<reference evidence="1 2" key="1">
    <citation type="submission" date="2021-06" db="EMBL/GenBank/DDBJ databases">
        <title>Staphylococcus lentus K169 genome sequencing.</title>
        <authorList>
            <person name="Sundareshan S."/>
            <person name="Akhila D.S."/>
            <person name="Prachi D."/>
            <person name="Sivakumar R."/>
            <person name="Rajendhran J."/>
            <person name="Isloor S."/>
            <person name="Hegde N.R."/>
        </authorList>
    </citation>
    <scope>NUCLEOTIDE SEQUENCE [LARGE SCALE GENOMIC DNA]</scope>
    <source>
        <strain evidence="1 2">K169</strain>
    </source>
</reference>